<dbReference type="AlphaFoldDB" id="A0A1W1H7V6"/>
<dbReference type="Pfam" id="PF00990">
    <property type="entry name" value="GGDEF"/>
    <property type="match status" value="1"/>
</dbReference>
<protein>
    <submittedName>
        <fullName evidence="2">Diguanylate cyclase</fullName>
    </submittedName>
</protein>
<dbReference type="PANTHER" id="PTHR46663:SF2">
    <property type="entry name" value="GGDEF DOMAIN-CONTAINING PROTEIN"/>
    <property type="match status" value="1"/>
</dbReference>
<evidence type="ECO:0000259" key="1">
    <source>
        <dbReference type="PROSITE" id="PS50887"/>
    </source>
</evidence>
<proteinExistence type="predicted"/>
<accession>A0A1W1H7V6</accession>
<name>A0A1W1H7V6_9BACT</name>
<dbReference type="InterPro" id="IPR043128">
    <property type="entry name" value="Rev_trsase/Diguanyl_cyclase"/>
</dbReference>
<dbReference type="CDD" id="cd01949">
    <property type="entry name" value="GGDEF"/>
    <property type="match status" value="1"/>
</dbReference>
<dbReference type="SMART" id="SM00267">
    <property type="entry name" value="GGDEF"/>
    <property type="match status" value="1"/>
</dbReference>
<organism evidence="2 3">
    <name type="scientific">Desulfamplus magnetovallimortis</name>
    <dbReference type="NCBI Taxonomy" id="1246637"/>
    <lineage>
        <taxon>Bacteria</taxon>
        <taxon>Pseudomonadati</taxon>
        <taxon>Thermodesulfobacteriota</taxon>
        <taxon>Desulfobacteria</taxon>
        <taxon>Desulfobacterales</taxon>
        <taxon>Desulfobacteraceae</taxon>
        <taxon>Desulfamplus</taxon>
    </lineage>
</organism>
<keyword evidence="3" id="KW-1185">Reference proteome</keyword>
<dbReference type="Gene3D" id="3.30.70.270">
    <property type="match status" value="1"/>
</dbReference>
<dbReference type="InterPro" id="IPR052163">
    <property type="entry name" value="DGC-Regulatory_Protein"/>
</dbReference>
<evidence type="ECO:0000313" key="2">
    <source>
        <dbReference type="EMBL" id="SLM28570.1"/>
    </source>
</evidence>
<dbReference type="NCBIfam" id="TIGR00254">
    <property type="entry name" value="GGDEF"/>
    <property type="match status" value="1"/>
</dbReference>
<dbReference type="InterPro" id="IPR000160">
    <property type="entry name" value="GGDEF_dom"/>
</dbReference>
<dbReference type="EMBL" id="FWEV01000046">
    <property type="protein sequence ID" value="SLM28570.1"/>
    <property type="molecule type" value="Genomic_DNA"/>
</dbReference>
<feature type="domain" description="GGDEF" evidence="1">
    <location>
        <begin position="117"/>
        <end position="250"/>
    </location>
</feature>
<dbReference type="RefSeq" id="WP_186441058.1">
    <property type="nucleotide sequence ID" value="NZ_LT828540.1"/>
</dbReference>
<sequence>MNDYEWLKSVKELNQIVFNINIAKSNEDQINAGNALFAYTVRQDINEELRMLAENIAMLMVQKEGRELHLEFMEGDLEKTCSELHTAKHDPLTGLPNRGLFNANLDSMFEKAKKENRKLALLLLDLDRFKPVNDTYGHDAGDELLKQSANRISEAVGDSGCAGRLGGDEFAAFLPDIKDQQEACQVAQKILLSIKKPFQLEAATVFIDSSIGISFLDHTTKDPCDLVKNADVAMYEAKNAGRGRYVAYIPEKRIVEGNEKNKNRFIEARLQGQPE</sequence>
<dbReference type="InterPro" id="IPR029787">
    <property type="entry name" value="Nucleotide_cyclase"/>
</dbReference>
<dbReference type="Proteomes" id="UP000191931">
    <property type="component" value="Unassembled WGS sequence"/>
</dbReference>
<dbReference type="FunFam" id="3.30.70.270:FF:000001">
    <property type="entry name" value="Diguanylate cyclase domain protein"/>
    <property type="match status" value="1"/>
</dbReference>
<dbReference type="SUPFAM" id="SSF55073">
    <property type="entry name" value="Nucleotide cyclase"/>
    <property type="match status" value="1"/>
</dbReference>
<reference evidence="2 3" key="1">
    <citation type="submission" date="2017-03" db="EMBL/GenBank/DDBJ databases">
        <authorList>
            <person name="Afonso C.L."/>
            <person name="Miller P.J."/>
            <person name="Scott M.A."/>
            <person name="Spackman E."/>
            <person name="Goraichik I."/>
            <person name="Dimitrov K.M."/>
            <person name="Suarez D.L."/>
            <person name="Swayne D.E."/>
        </authorList>
    </citation>
    <scope>NUCLEOTIDE SEQUENCE [LARGE SCALE GENOMIC DNA]</scope>
    <source>
        <strain evidence="2">PRJEB14757</strain>
    </source>
</reference>
<gene>
    <name evidence="2" type="ORF">MTBBW1_140016</name>
</gene>
<dbReference type="PANTHER" id="PTHR46663">
    <property type="entry name" value="DIGUANYLATE CYCLASE DGCT-RELATED"/>
    <property type="match status" value="1"/>
</dbReference>
<dbReference type="STRING" id="1246637.MTBBW1_140016"/>
<evidence type="ECO:0000313" key="3">
    <source>
        <dbReference type="Proteomes" id="UP000191931"/>
    </source>
</evidence>
<dbReference type="PROSITE" id="PS50887">
    <property type="entry name" value="GGDEF"/>
    <property type="match status" value="1"/>
</dbReference>
<dbReference type="GO" id="GO:0003824">
    <property type="term" value="F:catalytic activity"/>
    <property type="evidence" value="ECO:0007669"/>
    <property type="project" value="UniProtKB-ARBA"/>
</dbReference>